<dbReference type="AlphaFoldDB" id="A0A7X0AU73"/>
<keyword evidence="4" id="KW-1003">Cell membrane</keyword>
<gene>
    <name evidence="26" type="ORF">FHS74_000730</name>
</gene>
<dbReference type="InterPro" id="IPR003594">
    <property type="entry name" value="HATPase_dom"/>
</dbReference>
<dbReference type="InterPro" id="IPR001610">
    <property type="entry name" value="PAC"/>
</dbReference>
<dbReference type="InterPro" id="IPR008207">
    <property type="entry name" value="Sig_transdc_His_kin_Hpt_dom"/>
</dbReference>
<dbReference type="PROSITE" id="PS50110">
    <property type="entry name" value="RESPONSE_REGULATORY"/>
    <property type="match status" value="1"/>
</dbReference>
<feature type="domain" description="PAC" evidence="23">
    <location>
        <begin position="430"/>
        <end position="482"/>
    </location>
</feature>
<feature type="chain" id="PRO_5031173717" description="Sensory/regulatory protein RpfC" evidence="19">
    <location>
        <begin position="18"/>
        <end position="1274"/>
    </location>
</feature>
<dbReference type="Pfam" id="PF00512">
    <property type="entry name" value="HisKA"/>
    <property type="match status" value="1"/>
</dbReference>
<evidence type="ECO:0000256" key="19">
    <source>
        <dbReference type="SAM" id="SignalP"/>
    </source>
</evidence>
<accession>A0A7X0AU73</accession>
<dbReference type="SMART" id="SM00091">
    <property type="entry name" value="PAS"/>
    <property type="match status" value="3"/>
</dbReference>
<dbReference type="GO" id="GO:0005886">
    <property type="term" value="C:plasma membrane"/>
    <property type="evidence" value="ECO:0007669"/>
    <property type="project" value="UniProtKB-SubCell"/>
</dbReference>
<comment type="subcellular location">
    <subcellularLocation>
        <location evidence="2">Cell membrane</location>
        <topology evidence="2">Multi-pass membrane protein</topology>
    </subcellularLocation>
</comment>
<dbReference type="FunFam" id="3.30.565.10:FF:000010">
    <property type="entry name" value="Sensor histidine kinase RcsC"/>
    <property type="match status" value="1"/>
</dbReference>
<dbReference type="InterPro" id="IPR011006">
    <property type="entry name" value="CheY-like_superfamily"/>
</dbReference>
<protein>
    <recommendedName>
        <fullName evidence="15">Sensory/regulatory protein RpfC</fullName>
        <ecNumber evidence="3">2.7.13.3</ecNumber>
    </recommendedName>
</protein>
<dbReference type="SUPFAM" id="SSF47226">
    <property type="entry name" value="Histidine-containing phosphotransfer domain, HPT domain"/>
    <property type="match status" value="1"/>
</dbReference>
<dbReference type="PROSITE" id="PS50112">
    <property type="entry name" value="PAS"/>
    <property type="match status" value="1"/>
</dbReference>
<dbReference type="GO" id="GO:0005524">
    <property type="term" value="F:ATP binding"/>
    <property type="evidence" value="ECO:0007669"/>
    <property type="project" value="UniProtKB-KW"/>
</dbReference>
<dbReference type="InterPro" id="IPR000014">
    <property type="entry name" value="PAS"/>
</dbReference>
<feature type="modified residue" description="Phosphohistidine" evidence="16">
    <location>
        <position position="1200"/>
    </location>
</feature>
<dbReference type="PROSITE" id="PS50113">
    <property type="entry name" value="PAC"/>
    <property type="match status" value="3"/>
</dbReference>
<dbReference type="Gene3D" id="1.20.120.160">
    <property type="entry name" value="HPT domain"/>
    <property type="match status" value="1"/>
</dbReference>
<dbReference type="PANTHER" id="PTHR45339:SF1">
    <property type="entry name" value="HYBRID SIGNAL TRANSDUCTION HISTIDINE KINASE J"/>
    <property type="match status" value="1"/>
</dbReference>
<dbReference type="Pfam" id="PF08448">
    <property type="entry name" value="PAS_4"/>
    <property type="match status" value="2"/>
</dbReference>
<comment type="catalytic activity">
    <reaction evidence="1">
        <text>ATP + protein L-histidine = ADP + protein N-phospho-L-histidine.</text>
        <dbReference type="EC" id="2.7.13.3"/>
    </reaction>
</comment>
<feature type="domain" description="PAS" evidence="22">
    <location>
        <begin position="483"/>
        <end position="553"/>
    </location>
</feature>
<dbReference type="CDD" id="cd16922">
    <property type="entry name" value="HATPase_EvgS-ArcB-TorS-like"/>
    <property type="match status" value="1"/>
</dbReference>
<keyword evidence="19" id="KW-0732">Signal</keyword>
<keyword evidence="13" id="KW-0472">Membrane</keyword>
<dbReference type="SMART" id="SM00448">
    <property type="entry name" value="REC"/>
    <property type="match status" value="1"/>
</dbReference>
<dbReference type="SMART" id="SM01079">
    <property type="entry name" value="CHASE"/>
    <property type="match status" value="1"/>
</dbReference>
<dbReference type="InterPro" id="IPR036641">
    <property type="entry name" value="HPT_dom_sf"/>
</dbReference>
<dbReference type="PROSITE" id="PS50894">
    <property type="entry name" value="HPT"/>
    <property type="match status" value="1"/>
</dbReference>
<dbReference type="SMART" id="SM00388">
    <property type="entry name" value="HisKA"/>
    <property type="match status" value="1"/>
</dbReference>
<keyword evidence="6" id="KW-0808">Transferase</keyword>
<evidence type="ECO:0000259" key="21">
    <source>
        <dbReference type="PROSITE" id="PS50110"/>
    </source>
</evidence>
<dbReference type="PROSITE" id="PS50109">
    <property type="entry name" value="HIS_KIN"/>
    <property type="match status" value="1"/>
</dbReference>
<evidence type="ECO:0000256" key="10">
    <source>
        <dbReference type="ARBA" id="ARBA00022840"/>
    </source>
</evidence>
<dbReference type="Pfam" id="PF01627">
    <property type="entry name" value="Hpt"/>
    <property type="match status" value="1"/>
</dbReference>
<dbReference type="FunFam" id="1.10.287.130:FF:000002">
    <property type="entry name" value="Two-component osmosensing histidine kinase"/>
    <property type="match status" value="1"/>
</dbReference>
<keyword evidence="12" id="KW-0902">Two-component regulatory system</keyword>
<reference evidence="26 27" key="1">
    <citation type="submission" date="2020-08" db="EMBL/GenBank/DDBJ databases">
        <title>Genomic Encyclopedia of Type Strains, Phase IV (KMG-IV): sequencing the most valuable type-strain genomes for metagenomic binning, comparative biology and taxonomic classification.</title>
        <authorList>
            <person name="Goeker M."/>
        </authorList>
    </citation>
    <scope>NUCLEOTIDE SEQUENCE [LARGE SCALE GENOMIC DNA]</scope>
    <source>
        <strain evidence="26 27">DSM 22198</strain>
    </source>
</reference>
<dbReference type="CDD" id="cd17546">
    <property type="entry name" value="REC_hyHK_CKI1_RcsC-like"/>
    <property type="match status" value="1"/>
</dbReference>
<evidence type="ECO:0000256" key="9">
    <source>
        <dbReference type="ARBA" id="ARBA00022777"/>
    </source>
</evidence>
<sequence length="1274" mass="138955">MPILLPLLVLTVSLAGAATATWFTTRHNRAVAADRLTVHAGELTEDLRQRLTLYRYGLHAAQGALVVAGPEALTAERFRRYSETWSLETEYPGALGFGLIRRVAAVDEAAFVEAERRNGRPGFQVRQLAPHDGERAIIQFIEPDADNAAALGLDIASEPARRAAARDAMLSGEPRLTAPVTLVQKTDGRTPGFLLLLPIYRRGAETTTPAEREAAALGWSYVPFAIDRMLADSELMRPDIGFTLSDVTDAADPAPFYSSPEEAGVLIQGLAREETLSLFGRLWLVRFHATPVFLRSLNLMPPWVPAARLLVGGVLLALLLRLHLMNLARHLEASREKANQADILEAEVKTRTAELAEREARFKTLTELSTDWYWETDADGRFTAISQGVARLGLDQTAVIGKTRRALAADPDDPRLDEYEGHIRNGRPFRDLGYDLMGHDGRLRHIVISGAPVVDPGGACVGFRGSGRDVTEQLRAQDALRASQRFIRAVADDIPGLVGYWDAEERCRFANRRYLEYFGRPAEEVMGRSLRSLLGEEMYGANLPHIEAALRGETQRFERAMIKADGSHSDIWINYMPDIDHGGHVQGFCVLATDVTPLKRAERELRATSSRLALATQASGIAIWEYDVNTARMAWDEQMFRLYGARPGDTEVFAVWRAQCVPEDQPRVQSEFRRVARGEGDLDIEFRIRHPDGGLRQVKAASITERDADGRPLRIIGVNWDVTEMRGREAALVAAQAAAEGASRAKTDFLANMSHEIRTPMNAILGLTQLMAGSELSDQQRDFVTKIATAGRGLLALINDILDFSKVEAGRMELENAEFHLPGLLDGMVSLMQVNASERGLRLTAKVLPGTPAAVIGDHLRLQQVLLNLLGNALKFTHSGGVALRVRQDGWHADGRALLRFSVADTGIGIADDAIPALFSAFTQADSSTTRRYGGTGLGLAICKRLVTLMGGEIGAESRPGQGSTFWFTVPVEVATSATPPAQDPPPTPPAKKRPGAKRLDDVRVLIVEDNAINQDVSTLILQSEGASVTLAADGRQALELLGAEPPPVDIVLMDMQMPVMDGYEATRQIRQNLGLRTLPVVALTAGVLDAERRRAYTAGITDFMTKPFDIDQMVATIRRYVPVPAEHETHPPRSPVDIDSFRDVVPGIDGRLAALGVNGDRALFDTMLHRFVVEFSGAAPRIRQAVESEKPEDAAHSLHTLRGTAAQLAATEVAAAAGVAEQALRRKDWVAWDADMATLTTALDALTRVVLADGPPPAPHPVGEPLDRAALPG</sequence>
<evidence type="ECO:0000256" key="8">
    <source>
        <dbReference type="ARBA" id="ARBA00022741"/>
    </source>
</evidence>
<feature type="domain" description="Histidine kinase" evidence="20">
    <location>
        <begin position="752"/>
        <end position="974"/>
    </location>
</feature>
<feature type="domain" description="CHASE" evidence="24">
    <location>
        <begin position="69"/>
        <end position="235"/>
    </location>
</feature>
<evidence type="ECO:0000256" key="4">
    <source>
        <dbReference type="ARBA" id="ARBA00022475"/>
    </source>
</evidence>
<dbReference type="InterPro" id="IPR005467">
    <property type="entry name" value="His_kinase_dom"/>
</dbReference>
<dbReference type="Proteomes" id="UP000539175">
    <property type="component" value="Unassembled WGS sequence"/>
</dbReference>
<evidence type="ECO:0000256" key="11">
    <source>
        <dbReference type="ARBA" id="ARBA00022989"/>
    </source>
</evidence>
<keyword evidence="7" id="KW-0812">Transmembrane</keyword>
<feature type="modified residue" description="4-aspartylphosphate" evidence="17">
    <location>
        <position position="1055"/>
    </location>
</feature>
<dbReference type="EC" id="2.7.13.3" evidence="3"/>
<evidence type="ECO:0000256" key="12">
    <source>
        <dbReference type="ARBA" id="ARBA00023012"/>
    </source>
</evidence>
<evidence type="ECO:0000256" key="6">
    <source>
        <dbReference type="ARBA" id="ARBA00022679"/>
    </source>
</evidence>
<dbReference type="InterPro" id="IPR013656">
    <property type="entry name" value="PAS_4"/>
</dbReference>
<dbReference type="InterPro" id="IPR000700">
    <property type="entry name" value="PAS-assoc_C"/>
</dbReference>
<dbReference type="PANTHER" id="PTHR45339">
    <property type="entry name" value="HYBRID SIGNAL TRANSDUCTION HISTIDINE KINASE J"/>
    <property type="match status" value="1"/>
</dbReference>
<evidence type="ECO:0000256" key="17">
    <source>
        <dbReference type="PROSITE-ProRule" id="PRU00169"/>
    </source>
</evidence>
<name>A0A7X0AU73_9PROT</name>
<evidence type="ECO:0000259" key="20">
    <source>
        <dbReference type="PROSITE" id="PS50109"/>
    </source>
</evidence>
<dbReference type="InterPro" id="IPR042240">
    <property type="entry name" value="CHASE_sf"/>
</dbReference>
<feature type="region of interest" description="Disordered" evidence="18">
    <location>
        <begin position="1255"/>
        <end position="1274"/>
    </location>
</feature>
<proteinExistence type="predicted"/>
<evidence type="ECO:0000256" key="5">
    <source>
        <dbReference type="ARBA" id="ARBA00022553"/>
    </source>
</evidence>
<evidence type="ECO:0000256" key="15">
    <source>
        <dbReference type="ARBA" id="ARBA00068150"/>
    </source>
</evidence>
<dbReference type="SUPFAM" id="SSF55785">
    <property type="entry name" value="PYP-like sensor domain (PAS domain)"/>
    <property type="match status" value="3"/>
</dbReference>
<keyword evidence="10" id="KW-0067">ATP-binding</keyword>
<evidence type="ECO:0000256" key="2">
    <source>
        <dbReference type="ARBA" id="ARBA00004651"/>
    </source>
</evidence>
<dbReference type="InterPro" id="IPR003661">
    <property type="entry name" value="HisK_dim/P_dom"/>
</dbReference>
<dbReference type="Gene3D" id="3.40.50.2300">
    <property type="match status" value="1"/>
</dbReference>
<evidence type="ECO:0000313" key="27">
    <source>
        <dbReference type="Proteomes" id="UP000539175"/>
    </source>
</evidence>
<dbReference type="CDD" id="cd00082">
    <property type="entry name" value="HisKA"/>
    <property type="match status" value="1"/>
</dbReference>
<dbReference type="EMBL" id="JACIIZ010000002">
    <property type="protein sequence ID" value="MBB6250189.1"/>
    <property type="molecule type" value="Genomic_DNA"/>
</dbReference>
<dbReference type="Gene3D" id="3.30.450.20">
    <property type="entry name" value="PAS domain"/>
    <property type="match status" value="3"/>
</dbReference>
<dbReference type="NCBIfam" id="TIGR00229">
    <property type="entry name" value="sensory_box"/>
    <property type="match status" value="2"/>
</dbReference>
<dbReference type="SMART" id="SM00086">
    <property type="entry name" value="PAC"/>
    <property type="match status" value="3"/>
</dbReference>
<keyword evidence="9" id="KW-0418">Kinase</keyword>
<keyword evidence="11" id="KW-1133">Transmembrane helix</keyword>
<feature type="domain" description="Response regulatory" evidence="21">
    <location>
        <begin position="1004"/>
        <end position="1122"/>
    </location>
</feature>
<feature type="domain" description="PAC" evidence="23">
    <location>
        <begin position="555"/>
        <end position="607"/>
    </location>
</feature>
<comment type="caution">
    <text evidence="26">The sequence shown here is derived from an EMBL/GenBank/DDBJ whole genome shotgun (WGS) entry which is preliminary data.</text>
</comment>
<evidence type="ECO:0000259" key="23">
    <source>
        <dbReference type="PROSITE" id="PS50113"/>
    </source>
</evidence>
<dbReference type="Pfam" id="PF08447">
    <property type="entry name" value="PAS_3"/>
    <property type="match status" value="1"/>
</dbReference>
<dbReference type="InterPro" id="IPR036890">
    <property type="entry name" value="HATPase_C_sf"/>
</dbReference>
<dbReference type="Gene3D" id="3.30.565.10">
    <property type="entry name" value="Histidine kinase-like ATPase, C-terminal domain"/>
    <property type="match status" value="1"/>
</dbReference>
<keyword evidence="8" id="KW-0547">Nucleotide-binding</keyword>
<dbReference type="PROSITE" id="PS50839">
    <property type="entry name" value="CHASE"/>
    <property type="match status" value="1"/>
</dbReference>
<keyword evidence="5 17" id="KW-0597">Phosphoprotein</keyword>
<dbReference type="InterPro" id="IPR036097">
    <property type="entry name" value="HisK_dim/P_sf"/>
</dbReference>
<dbReference type="InterPro" id="IPR013655">
    <property type="entry name" value="PAS_fold_3"/>
</dbReference>
<dbReference type="PRINTS" id="PR00344">
    <property type="entry name" value="BCTRLSENSOR"/>
</dbReference>
<dbReference type="Gene3D" id="2.10.70.100">
    <property type="match status" value="1"/>
</dbReference>
<evidence type="ECO:0000256" key="1">
    <source>
        <dbReference type="ARBA" id="ARBA00000085"/>
    </source>
</evidence>
<dbReference type="SUPFAM" id="SSF47384">
    <property type="entry name" value="Homodimeric domain of signal transducing histidine kinase"/>
    <property type="match status" value="1"/>
</dbReference>
<feature type="domain" description="PAC" evidence="23">
    <location>
        <begin position="682"/>
        <end position="734"/>
    </location>
</feature>
<evidence type="ECO:0000256" key="13">
    <source>
        <dbReference type="ARBA" id="ARBA00023136"/>
    </source>
</evidence>
<dbReference type="SUPFAM" id="SSF52172">
    <property type="entry name" value="CheY-like"/>
    <property type="match status" value="1"/>
</dbReference>
<feature type="signal peptide" evidence="19">
    <location>
        <begin position="1"/>
        <end position="17"/>
    </location>
</feature>
<feature type="region of interest" description="Disordered" evidence="18">
    <location>
        <begin position="977"/>
        <end position="997"/>
    </location>
</feature>
<evidence type="ECO:0000313" key="26">
    <source>
        <dbReference type="EMBL" id="MBB6250189.1"/>
    </source>
</evidence>
<dbReference type="Pfam" id="PF02518">
    <property type="entry name" value="HATPase_c"/>
    <property type="match status" value="1"/>
</dbReference>
<evidence type="ECO:0000259" key="24">
    <source>
        <dbReference type="PROSITE" id="PS50839"/>
    </source>
</evidence>
<dbReference type="Pfam" id="PF00072">
    <property type="entry name" value="Response_reg"/>
    <property type="match status" value="1"/>
</dbReference>
<dbReference type="SMART" id="SM00387">
    <property type="entry name" value="HATPase_c"/>
    <property type="match status" value="1"/>
</dbReference>
<dbReference type="Gene3D" id="1.10.287.130">
    <property type="match status" value="1"/>
</dbReference>
<feature type="domain" description="HPt" evidence="25">
    <location>
        <begin position="1161"/>
        <end position="1254"/>
    </location>
</feature>
<dbReference type="GO" id="GO:0000155">
    <property type="term" value="F:phosphorelay sensor kinase activity"/>
    <property type="evidence" value="ECO:0007669"/>
    <property type="project" value="InterPro"/>
</dbReference>
<evidence type="ECO:0000256" key="7">
    <source>
        <dbReference type="ARBA" id="ARBA00022692"/>
    </source>
</evidence>
<dbReference type="InterPro" id="IPR001789">
    <property type="entry name" value="Sig_transdc_resp-reg_receiver"/>
</dbReference>
<evidence type="ECO:0000259" key="22">
    <source>
        <dbReference type="PROSITE" id="PS50112"/>
    </source>
</evidence>
<evidence type="ECO:0000256" key="3">
    <source>
        <dbReference type="ARBA" id="ARBA00012438"/>
    </source>
</evidence>
<dbReference type="InterPro" id="IPR004358">
    <property type="entry name" value="Sig_transdc_His_kin-like_C"/>
</dbReference>
<dbReference type="InterPro" id="IPR006189">
    <property type="entry name" value="CHASE_dom"/>
</dbReference>
<dbReference type="InterPro" id="IPR035965">
    <property type="entry name" value="PAS-like_dom_sf"/>
</dbReference>
<dbReference type="Pfam" id="PF03924">
    <property type="entry name" value="CHASE"/>
    <property type="match status" value="1"/>
</dbReference>
<keyword evidence="27" id="KW-1185">Reference proteome</keyword>
<comment type="subunit">
    <text evidence="14">At low DSF concentrations, interacts with RpfF.</text>
</comment>
<evidence type="ECO:0000256" key="18">
    <source>
        <dbReference type="SAM" id="MobiDB-lite"/>
    </source>
</evidence>
<dbReference type="Gene3D" id="3.30.450.350">
    <property type="entry name" value="CHASE domain"/>
    <property type="match status" value="1"/>
</dbReference>
<evidence type="ECO:0000256" key="14">
    <source>
        <dbReference type="ARBA" id="ARBA00064003"/>
    </source>
</evidence>
<dbReference type="SUPFAM" id="SSF55874">
    <property type="entry name" value="ATPase domain of HSP90 chaperone/DNA topoisomerase II/histidine kinase"/>
    <property type="match status" value="1"/>
</dbReference>
<dbReference type="CDD" id="cd00130">
    <property type="entry name" value="PAS"/>
    <property type="match status" value="3"/>
</dbReference>
<dbReference type="RefSeq" id="WP_184797541.1">
    <property type="nucleotide sequence ID" value="NZ_JACIIZ010000002.1"/>
</dbReference>
<evidence type="ECO:0000259" key="25">
    <source>
        <dbReference type="PROSITE" id="PS50894"/>
    </source>
</evidence>
<organism evidence="26 27">
    <name type="scientific">Nitrospirillum iridis</name>
    <dbReference type="NCBI Taxonomy" id="765888"/>
    <lineage>
        <taxon>Bacteria</taxon>
        <taxon>Pseudomonadati</taxon>
        <taxon>Pseudomonadota</taxon>
        <taxon>Alphaproteobacteria</taxon>
        <taxon>Rhodospirillales</taxon>
        <taxon>Azospirillaceae</taxon>
        <taxon>Nitrospirillum</taxon>
    </lineage>
</organism>
<evidence type="ECO:0000256" key="16">
    <source>
        <dbReference type="PROSITE-ProRule" id="PRU00110"/>
    </source>
</evidence>